<feature type="transmembrane region" description="Helical" evidence="7">
    <location>
        <begin position="338"/>
        <end position="364"/>
    </location>
</feature>
<feature type="transmembrane region" description="Helical" evidence="7">
    <location>
        <begin position="41"/>
        <end position="62"/>
    </location>
</feature>
<dbReference type="InterPro" id="IPR036259">
    <property type="entry name" value="MFS_trans_sf"/>
</dbReference>
<evidence type="ECO:0000256" key="3">
    <source>
        <dbReference type="ARBA" id="ARBA00022475"/>
    </source>
</evidence>
<feature type="transmembrane region" description="Helical" evidence="7">
    <location>
        <begin position="280"/>
        <end position="299"/>
    </location>
</feature>
<keyword evidence="6 7" id="KW-0472">Membrane</keyword>
<evidence type="ECO:0000256" key="6">
    <source>
        <dbReference type="ARBA" id="ARBA00023136"/>
    </source>
</evidence>
<feature type="transmembrane region" description="Helical" evidence="7">
    <location>
        <begin position="12"/>
        <end position="35"/>
    </location>
</feature>
<evidence type="ECO:0000256" key="5">
    <source>
        <dbReference type="ARBA" id="ARBA00022989"/>
    </source>
</evidence>
<feature type="transmembrane region" description="Helical" evidence="7">
    <location>
        <begin position="74"/>
        <end position="94"/>
    </location>
</feature>
<feature type="transmembrane region" description="Helical" evidence="7">
    <location>
        <begin position="370"/>
        <end position="388"/>
    </location>
</feature>
<feature type="transmembrane region" description="Helical" evidence="7">
    <location>
        <begin position="166"/>
        <end position="185"/>
    </location>
</feature>
<evidence type="ECO:0000313" key="10">
    <source>
        <dbReference type="Proteomes" id="UP001596138"/>
    </source>
</evidence>
<feature type="transmembrane region" description="Helical" evidence="7">
    <location>
        <begin position="220"/>
        <end position="242"/>
    </location>
</feature>
<gene>
    <name evidence="9" type="ORF">ACFQGU_00220</name>
</gene>
<dbReference type="PRINTS" id="PR01988">
    <property type="entry name" value="EXPORTERBACE"/>
</dbReference>
<dbReference type="EMBL" id="JBHSTI010000002">
    <property type="protein sequence ID" value="MFC6236284.1"/>
    <property type="molecule type" value="Genomic_DNA"/>
</dbReference>
<dbReference type="InterPro" id="IPR020846">
    <property type="entry name" value="MFS_dom"/>
</dbReference>
<dbReference type="Gene3D" id="1.20.1250.20">
    <property type="entry name" value="MFS general substrate transporter like domains"/>
    <property type="match status" value="1"/>
</dbReference>
<dbReference type="PROSITE" id="PS50850">
    <property type="entry name" value="MFS"/>
    <property type="match status" value="1"/>
</dbReference>
<dbReference type="SUPFAM" id="SSF103473">
    <property type="entry name" value="MFS general substrate transporter"/>
    <property type="match status" value="1"/>
</dbReference>
<keyword evidence="3" id="KW-1003">Cell membrane</keyword>
<dbReference type="InterPro" id="IPR010290">
    <property type="entry name" value="TM_effector"/>
</dbReference>
<dbReference type="RefSeq" id="WP_386763333.1">
    <property type="nucleotide sequence ID" value="NZ_JBHSTI010000002.1"/>
</dbReference>
<feature type="transmembrane region" description="Helical" evidence="7">
    <location>
        <begin position="305"/>
        <end position="326"/>
    </location>
</feature>
<comment type="caution">
    <text evidence="9">The sequence shown here is derived from an EMBL/GenBank/DDBJ whole genome shotgun (WGS) entry which is preliminary data.</text>
</comment>
<feature type="transmembrane region" description="Helical" evidence="7">
    <location>
        <begin position="254"/>
        <end position="273"/>
    </location>
</feature>
<dbReference type="PANTHER" id="PTHR43266">
    <property type="entry name" value="MACROLIDE-EFFLUX PROTEIN"/>
    <property type="match status" value="1"/>
</dbReference>
<keyword evidence="5 7" id="KW-1133">Transmembrane helix</keyword>
<dbReference type="CDD" id="cd06173">
    <property type="entry name" value="MFS_MefA_like"/>
    <property type="match status" value="1"/>
</dbReference>
<keyword evidence="10" id="KW-1185">Reference proteome</keyword>
<name>A0ABW1SW84_9ACTN</name>
<protein>
    <submittedName>
        <fullName evidence="9">MFS transporter</fullName>
    </submittedName>
</protein>
<proteinExistence type="predicted"/>
<evidence type="ECO:0000256" key="2">
    <source>
        <dbReference type="ARBA" id="ARBA00022448"/>
    </source>
</evidence>
<evidence type="ECO:0000313" key="9">
    <source>
        <dbReference type="EMBL" id="MFC6236284.1"/>
    </source>
</evidence>
<evidence type="ECO:0000256" key="4">
    <source>
        <dbReference type="ARBA" id="ARBA00022692"/>
    </source>
</evidence>
<dbReference type="Pfam" id="PF05977">
    <property type="entry name" value="MFS_3"/>
    <property type="match status" value="1"/>
</dbReference>
<dbReference type="PANTHER" id="PTHR43266:SF10">
    <property type="entry name" value="BACILYSIN EXPORTER BACE-RELATED"/>
    <property type="match status" value="1"/>
</dbReference>
<keyword evidence="4 7" id="KW-0812">Transmembrane</keyword>
<reference evidence="10" key="1">
    <citation type="journal article" date="2019" name="Int. J. Syst. Evol. Microbiol.">
        <title>The Global Catalogue of Microorganisms (GCM) 10K type strain sequencing project: providing services to taxonomists for standard genome sequencing and annotation.</title>
        <authorList>
            <consortium name="The Broad Institute Genomics Platform"/>
            <consortium name="The Broad Institute Genome Sequencing Center for Infectious Disease"/>
            <person name="Wu L."/>
            <person name="Ma J."/>
        </authorList>
    </citation>
    <scope>NUCLEOTIDE SEQUENCE [LARGE SCALE GENOMIC DNA]</scope>
    <source>
        <strain evidence="10">CGMCC 4.7317</strain>
    </source>
</reference>
<organism evidence="9 10">
    <name type="scientific">Longivirga aurantiaca</name>
    <dbReference type="NCBI Taxonomy" id="1837743"/>
    <lineage>
        <taxon>Bacteria</taxon>
        <taxon>Bacillati</taxon>
        <taxon>Actinomycetota</taxon>
        <taxon>Actinomycetes</taxon>
        <taxon>Sporichthyales</taxon>
        <taxon>Sporichthyaceae</taxon>
        <taxon>Longivirga</taxon>
    </lineage>
</organism>
<dbReference type="InterPro" id="IPR022324">
    <property type="entry name" value="Bacilysin_exporter_BacE_put"/>
</dbReference>
<evidence type="ECO:0000256" key="1">
    <source>
        <dbReference type="ARBA" id="ARBA00004651"/>
    </source>
</evidence>
<evidence type="ECO:0000256" key="7">
    <source>
        <dbReference type="SAM" id="Phobius"/>
    </source>
</evidence>
<keyword evidence="2" id="KW-0813">Transport</keyword>
<sequence>MSFRSSSRDLPVVAAGRGISVVGDEVALVALLLWASQAGHGPALVAALVLAAAVPQLLLAPVSGLAADRLSVRGIVVVTALLQAVVCLGIAVALPLGSPLLVVVLVLLRAAGQSFLGPAWQTWVPSLVPADRLTAALSTVQSTTAAAALVGPLLGGALVAGAGARWAIALDAATFVVIAAAALLVSRTPARSASHSGGRRERGALTAGLRVVGADPVIRGYVVVVATVVIALGALNVAEVFLVTQTLGAGPTEYGVVATVFAVGLVAGSWAARRVRGDRGAALALVGGTLLMACAAVVLGLAPSVAVAAAASCLVGVGNGLLNVLGQTLLVRRAPREVLGRVVSVLQAVVGAGALVATAVGGVLLTVLDVRAVVVGSGLVTALALLLVGRGLVRAASRPPTTLASPADQRELPAAA</sequence>
<evidence type="ECO:0000259" key="8">
    <source>
        <dbReference type="PROSITE" id="PS50850"/>
    </source>
</evidence>
<comment type="subcellular location">
    <subcellularLocation>
        <location evidence="1">Cell membrane</location>
        <topology evidence="1">Multi-pass membrane protein</topology>
    </subcellularLocation>
</comment>
<feature type="domain" description="Major facilitator superfamily (MFS) profile" evidence="8">
    <location>
        <begin position="208"/>
        <end position="416"/>
    </location>
</feature>
<dbReference type="Proteomes" id="UP001596138">
    <property type="component" value="Unassembled WGS sequence"/>
</dbReference>
<accession>A0ABW1SW84</accession>